<evidence type="ECO:0000256" key="3">
    <source>
        <dbReference type="ARBA" id="ARBA00023163"/>
    </source>
</evidence>
<dbReference type="InterPro" id="IPR000843">
    <property type="entry name" value="HTH_LacI"/>
</dbReference>
<evidence type="ECO:0000313" key="6">
    <source>
        <dbReference type="Proteomes" id="UP001501074"/>
    </source>
</evidence>
<dbReference type="EMBL" id="BAAAZO010000012">
    <property type="protein sequence ID" value="GAA3635576.1"/>
    <property type="molecule type" value="Genomic_DNA"/>
</dbReference>
<dbReference type="InterPro" id="IPR010982">
    <property type="entry name" value="Lambda_DNA-bd_dom_sf"/>
</dbReference>
<dbReference type="PANTHER" id="PTHR30146">
    <property type="entry name" value="LACI-RELATED TRANSCRIPTIONAL REPRESSOR"/>
    <property type="match status" value="1"/>
</dbReference>
<accession>A0ABP7ALT8</accession>
<evidence type="ECO:0000259" key="4">
    <source>
        <dbReference type="PROSITE" id="PS50932"/>
    </source>
</evidence>
<keyword evidence="1" id="KW-0805">Transcription regulation</keyword>
<dbReference type="SUPFAM" id="SSF47413">
    <property type="entry name" value="lambda repressor-like DNA-binding domains"/>
    <property type="match status" value="1"/>
</dbReference>
<evidence type="ECO:0000256" key="2">
    <source>
        <dbReference type="ARBA" id="ARBA00023125"/>
    </source>
</evidence>
<dbReference type="SMART" id="SM00354">
    <property type="entry name" value="HTH_LACI"/>
    <property type="match status" value="1"/>
</dbReference>
<evidence type="ECO:0000256" key="1">
    <source>
        <dbReference type="ARBA" id="ARBA00023015"/>
    </source>
</evidence>
<sequence length="337" mass="35218">MTSSRVTLADVAARAGVSTALVSVVMRDAPGASAATRERVREAAAELNYQPDRRARLLRSGRSRLLGVVFSVTDAFHGDLVTGLYNAAGAAGYEVTLSAVTPQRDERAAVASLLAERCEGLIVLSLESSTAELADLAARIPLVVLTRAVRSRAVDVVRNDDCGGLHLAVDHLVELGHRRIAHIDGGRSPAAAQRRRGYGEAMSRHGLDAQIRVITGGATEVEGAIAARALLDDPPTAVTVFNDRSATGLLEVARGAGLDVPGDLSVVGFDDDRLARLGYINLTTVGQDAAAITASAVARVADRIEGRPVDQREVVATPRLMVRGTTGPVKGLTSSPA</sequence>
<keyword evidence="2 5" id="KW-0238">DNA-binding</keyword>
<dbReference type="InterPro" id="IPR028082">
    <property type="entry name" value="Peripla_BP_I"/>
</dbReference>
<protein>
    <submittedName>
        <fullName evidence="5">LacI family DNA-binding transcriptional regulator</fullName>
    </submittedName>
</protein>
<dbReference type="PROSITE" id="PS50932">
    <property type="entry name" value="HTH_LACI_2"/>
    <property type="match status" value="1"/>
</dbReference>
<proteinExistence type="predicted"/>
<dbReference type="CDD" id="cd01392">
    <property type="entry name" value="HTH_LacI"/>
    <property type="match status" value="1"/>
</dbReference>
<evidence type="ECO:0000313" key="5">
    <source>
        <dbReference type="EMBL" id="GAA3635576.1"/>
    </source>
</evidence>
<name>A0ABP7ALT8_9ACTN</name>
<dbReference type="GO" id="GO:0003677">
    <property type="term" value="F:DNA binding"/>
    <property type="evidence" value="ECO:0007669"/>
    <property type="project" value="UniProtKB-KW"/>
</dbReference>
<dbReference type="CDD" id="cd06267">
    <property type="entry name" value="PBP1_LacI_sugar_binding-like"/>
    <property type="match status" value="1"/>
</dbReference>
<dbReference type="Pfam" id="PF00356">
    <property type="entry name" value="LacI"/>
    <property type="match status" value="1"/>
</dbReference>
<dbReference type="Gene3D" id="1.10.260.40">
    <property type="entry name" value="lambda repressor-like DNA-binding domains"/>
    <property type="match status" value="1"/>
</dbReference>
<dbReference type="InterPro" id="IPR046335">
    <property type="entry name" value="LacI/GalR-like_sensor"/>
</dbReference>
<reference evidence="6" key="1">
    <citation type="journal article" date="2019" name="Int. J. Syst. Evol. Microbiol.">
        <title>The Global Catalogue of Microorganisms (GCM) 10K type strain sequencing project: providing services to taxonomists for standard genome sequencing and annotation.</title>
        <authorList>
            <consortium name="The Broad Institute Genomics Platform"/>
            <consortium name="The Broad Institute Genome Sequencing Center for Infectious Disease"/>
            <person name="Wu L."/>
            <person name="Ma J."/>
        </authorList>
    </citation>
    <scope>NUCLEOTIDE SEQUENCE [LARGE SCALE GENOMIC DNA]</scope>
    <source>
        <strain evidence="6">JCM 16902</strain>
    </source>
</reference>
<dbReference type="Proteomes" id="UP001501074">
    <property type="component" value="Unassembled WGS sequence"/>
</dbReference>
<feature type="domain" description="HTH lacI-type" evidence="4">
    <location>
        <begin position="6"/>
        <end position="60"/>
    </location>
</feature>
<dbReference type="Pfam" id="PF13377">
    <property type="entry name" value="Peripla_BP_3"/>
    <property type="match status" value="1"/>
</dbReference>
<dbReference type="PANTHER" id="PTHR30146:SF109">
    <property type="entry name" value="HTH-TYPE TRANSCRIPTIONAL REGULATOR GALS"/>
    <property type="match status" value="1"/>
</dbReference>
<dbReference type="RefSeq" id="WP_231488738.1">
    <property type="nucleotide sequence ID" value="NZ_BAAAZO010000012.1"/>
</dbReference>
<organism evidence="5 6">
    <name type="scientific">Kineosporia mesophila</name>
    <dbReference type="NCBI Taxonomy" id="566012"/>
    <lineage>
        <taxon>Bacteria</taxon>
        <taxon>Bacillati</taxon>
        <taxon>Actinomycetota</taxon>
        <taxon>Actinomycetes</taxon>
        <taxon>Kineosporiales</taxon>
        <taxon>Kineosporiaceae</taxon>
        <taxon>Kineosporia</taxon>
    </lineage>
</organism>
<comment type="caution">
    <text evidence="5">The sequence shown here is derived from an EMBL/GenBank/DDBJ whole genome shotgun (WGS) entry which is preliminary data.</text>
</comment>
<dbReference type="SUPFAM" id="SSF53822">
    <property type="entry name" value="Periplasmic binding protein-like I"/>
    <property type="match status" value="1"/>
</dbReference>
<gene>
    <name evidence="5" type="ORF">GCM10022223_62500</name>
</gene>
<keyword evidence="6" id="KW-1185">Reference proteome</keyword>
<keyword evidence="3" id="KW-0804">Transcription</keyword>
<dbReference type="Gene3D" id="3.40.50.2300">
    <property type="match status" value="2"/>
</dbReference>